<sequence length="880" mass="93383">MSWRPSILTAIAALAATLAVPGTAAADDPPPQVESRAGTEAPAEVSGLAEPARAGDPVQAAKTHLEDPRYHLDPDDLVPLQTITDGADVTVRFAQRHRDLPVFGGQYLVHFADQDGQRVVTGAGGRFHTELSVDPTPTVTAETAGKLARTLLTKNRITRESVEAGAGELVVVPRGTGVLAWRIPLKGHDRAAKRPVLRDAYVDARSGAPLFAVDRLHFEGPVQATGQGAHGEQRTLNAYQNADDAYELRDRARPMWNGATGEILTYDAAGGDVFDYLGSGVPDGTKLAQSSTLAFGPQHTDSGAVDAHWGAGQVYEYYRRLGREGLDGKGGTMHSVVNVTYLGEPFANAFWDGTKMVYGGGGPDFHSFAAALDVVGHEMTHGVITNSADLVYLGQSGAMNEGLADYFGNAIEVDTLGIPMSDPEASLLGEGFCKNATPVECAARDLDDDRNAAEDYLGVTVASDGGGVHSNSTIFSGALWDVREKLGGPATDKVVYKALTEYMTPLDDFEDGRRAVESAARAARLPARDRTTIARAFDRHGIKPGWDRRIATDSRVLIDGLTDAFVKPDVAGDRYVVVDSTFDATGPTAIRTGRVSGGKAVRLSDDDRWNTAPATDGRRAVWVSYDDAQTSFRILSRPLDGRAPATVVHETARLVASVVVSGDDLAWEEVNLDTGEAQVWLKRGTAAPVGVSAVDGAQGLQPSLNRGKLAYLRWKVEGGVPHSTPVLYDLATGTRTVLPEVPATGDGPSASAVPVLTSRHLVWAVDTDDDGTYGIMRAAADGTGATALVPDGPEVGFPIWMDAGDSAVTIGLIPDFTVANNADLPKLFQVPLNGGTLQRYSCNRGEQFLFAAGDGERVVWLDGTAADTDLVTRTRPARRC</sequence>
<evidence type="ECO:0000259" key="12">
    <source>
        <dbReference type="Pfam" id="PF02868"/>
    </source>
</evidence>
<gene>
    <name evidence="14" type="ORF">GCM10012278_29560</name>
</gene>
<feature type="active site" description="Proton donor" evidence="8">
    <location>
        <position position="469"/>
    </location>
</feature>
<reference evidence="14" key="2">
    <citation type="submission" date="2020-09" db="EMBL/GenBank/DDBJ databases">
        <authorList>
            <person name="Sun Q."/>
            <person name="Zhou Y."/>
        </authorList>
    </citation>
    <scope>NUCLEOTIDE SEQUENCE</scope>
    <source>
        <strain evidence="14">CGMCC 4.7430</strain>
    </source>
</reference>
<dbReference type="InterPro" id="IPR050728">
    <property type="entry name" value="Zinc_Metalloprotease_M4"/>
</dbReference>
<dbReference type="PANTHER" id="PTHR33794">
    <property type="entry name" value="BACILLOLYSIN"/>
    <property type="match status" value="1"/>
</dbReference>
<feature type="signal peptide" evidence="10">
    <location>
        <begin position="1"/>
        <end position="26"/>
    </location>
</feature>
<evidence type="ECO:0000256" key="4">
    <source>
        <dbReference type="ARBA" id="ARBA00022729"/>
    </source>
</evidence>
<dbReference type="InterPro" id="IPR011042">
    <property type="entry name" value="6-blade_b-propeller_TolB-like"/>
</dbReference>
<dbReference type="GO" id="GO:0006508">
    <property type="term" value="P:proteolysis"/>
    <property type="evidence" value="ECO:0007669"/>
    <property type="project" value="UniProtKB-KW"/>
</dbReference>
<keyword evidence="4 10" id="KW-0732">Signal</keyword>
<feature type="chain" id="PRO_5038077410" description="M4 family peptidase" evidence="10">
    <location>
        <begin position="27"/>
        <end position="880"/>
    </location>
</feature>
<dbReference type="CDD" id="cd09597">
    <property type="entry name" value="M4_TLP"/>
    <property type="match status" value="1"/>
</dbReference>
<keyword evidence="5" id="KW-0378">Hydrolase</keyword>
<dbReference type="SUPFAM" id="SSF55486">
    <property type="entry name" value="Metalloproteases ('zincins'), catalytic domain"/>
    <property type="match status" value="1"/>
</dbReference>
<dbReference type="Pfam" id="PF02868">
    <property type="entry name" value="Peptidase_M4_C"/>
    <property type="match status" value="1"/>
</dbReference>
<feature type="domain" description="Peptidase M4" evidence="11">
    <location>
        <begin position="224"/>
        <end position="384"/>
    </location>
</feature>
<feature type="domain" description="Peptidase M4 C-terminal" evidence="12">
    <location>
        <begin position="388"/>
        <end position="542"/>
    </location>
</feature>
<keyword evidence="7" id="KW-0482">Metalloprotease</keyword>
<evidence type="ECO:0008006" key="16">
    <source>
        <dbReference type="Google" id="ProtNLM"/>
    </source>
</evidence>
<dbReference type="SUPFAM" id="SSF69304">
    <property type="entry name" value="Tricorn protease N-terminal domain"/>
    <property type="match status" value="1"/>
</dbReference>
<keyword evidence="3" id="KW-0479">Metal-binding</keyword>
<comment type="similarity">
    <text evidence="1">Belongs to the peptidase M4 family.</text>
</comment>
<evidence type="ECO:0000256" key="10">
    <source>
        <dbReference type="SAM" id="SignalP"/>
    </source>
</evidence>
<dbReference type="Pfam" id="PF07504">
    <property type="entry name" value="FTP"/>
    <property type="match status" value="1"/>
</dbReference>
<dbReference type="Gene3D" id="3.10.170.10">
    <property type="match status" value="1"/>
</dbReference>
<dbReference type="GO" id="GO:0004222">
    <property type="term" value="F:metalloendopeptidase activity"/>
    <property type="evidence" value="ECO:0007669"/>
    <property type="project" value="InterPro"/>
</dbReference>
<organism evidence="14 15">
    <name type="scientific">Nonomuraea glycinis</name>
    <dbReference type="NCBI Taxonomy" id="2047744"/>
    <lineage>
        <taxon>Bacteria</taxon>
        <taxon>Bacillati</taxon>
        <taxon>Actinomycetota</taxon>
        <taxon>Actinomycetes</taxon>
        <taxon>Streptosporangiales</taxon>
        <taxon>Streptosporangiaceae</taxon>
        <taxon>Nonomuraea</taxon>
    </lineage>
</organism>
<dbReference type="InterPro" id="IPR011096">
    <property type="entry name" value="FTP_domain"/>
</dbReference>
<keyword evidence="6" id="KW-0862">Zinc</keyword>
<evidence type="ECO:0000256" key="3">
    <source>
        <dbReference type="ARBA" id="ARBA00022723"/>
    </source>
</evidence>
<dbReference type="Gene3D" id="1.10.390.10">
    <property type="entry name" value="Neutral Protease Domain 2"/>
    <property type="match status" value="1"/>
</dbReference>
<protein>
    <recommendedName>
        <fullName evidence="16">M4 family peptidase</fullName>
    </recommendedName>
</protein>
<evidence type="ECO:0000256" key="1">
    <source>
        <dbReference type="ARBA" id="ARBA00009388"/>
    </source>
</evidence>
<keyword evidence="15" id="KW-1185">Reference proteome</keyword>
<evidence type="ECO:0000256" key="5">
    <source>
        <dbReference type="ARBA" id="ARBA00022801"/>
    </source>
</evidence>
<evidence type="ECO:0000259" key="11">
    <source>
        <dbReference type="Pfam" id="PF01447"/>
    </source>
</evidence>
<dbReference type="InterPro" id="IPR023612">
    <property type="entry name" value="Peptidase_M4"/>
</dbReference>
<evidence type="ECO:0000256" key="7">
    <source>
        <dbReference type="ARBA" id="ARBA00023049"/>
    </source>
</evidence>
<evidence type="ECO:0000313" key="15">
    <source>
        <dbReference type="Proteomes" id="UP000660745"/>
    </source>
</evidence>
<dbReference type="PANTHER" id="PTHR33794:SF1">
    <property type="entry name" value="BACILLOLYSIN"/>
    <property type="match status" value="1"/>
</dbReference>
<evidence type="ECO:0000256" key="2">
    <source>
        <dbReference type="ARBA" id="ARBA00022670"/>
    </source>
</evidence>
<proteinExistence type="inferred from homology"/>
<dbReference type="EMBL" id="BMNK01000004">
    <property type="protein sequence ID" value="GGP06347.1"/>
    <property type="molecule type" value="Genomic_DNA"/>
</dbReference>
<accession>A0A918E667</accession>
<reference evidence="14" key="1">
    <citation type="journal article" date="2014" name="Int. J. Syst. Evol. Microbiol.">
        <title>Complete genome sequence of Corynebacterium casei LMG S-19264T (=DSM 44701T), isolated from a smear-ripened cheese.</title>
        <authorList>
            <consortium name="US DOE Joint Genome Institute (JGI-PGF)"/>
            <person name="Walter F."/>
            <person name="Albersmeier A."/>
            <person name="Kalinowski J."/>
            <person name="Ruckert C."/>
        </authorList>
    </citation>
    <scope>NUCLEOTIDE SEQUENCE</scope>
    <source>
        <strain evidence="14">CGMCC 4.7430</strain>
    </source>
</reference>
<feature type="region of interest" description="Disordered" evidence="9">
    <location>
        <begin position="23"/>
        <end position="57"/>
    </location>
</feature>
<evidence type="ECO:0000313" key="14">
    <source>
        <dbReference type="EMBL" id="GGP06347.1"/>
    </source>
</evidence>
<evidence type="ECO:0000256" key="8">
    <source>
        <dbReference type="PIRSR" id="PIRSR623612-1"/>
    </source>
</evidence>
<dbReference type="AlphaFoldDB" id="A0A918E667"/>
<comment type="caution">
    <text evidence="14">The sequence shown here is derived from an EMBL/GenBank/DDBJ whole genome shotgun (WGS) entry which is preliminary data.</text>
</comment>
<dbReference type="InterPro" id="IPR027268">
    <property type="entry name" value="Peptidase_M4/M1_CTD_sf"/>
</dbReference>
<dbReference type="Proteomes" id="UP000660745">
    <property type="component" value="Unassembled WGS sequence"/>
</dbReference>
<evidence type="ECO:0000256" key="6">
    <source>
        <dbReference type="ARBA" id="ARBA00022833"/>
    </source>
</evidence>
<dbReference type="InterPro" id="IPR001570">
    <property type="entry name" value="Peptidase_M4_C_domain"/>
</dbReference>
<evidence type="ECO:0000256" key="9">
    <source>
        <dbReference type="SAM" id="MobiDB-lite"/>
    </source>
</evidence>
<dbReference type="RefSeq" id="WP_189139151.1">
    <property type="nucleotide sequence ID" value="NZ_BMNK01000004.1"/>
</dbReference>
<dbReference type="Pfam" id="PF01447">
    <property type="entry name" value="Peptidase_M4"/>
    <property type="match status" value="1"/>
</dbReference>
<dbReference type="InterPro" id="IPR013856">
    <property type="entry name" value="Peptidase_M4_domain"/>
</dbReference>
<dbReference type="Gene3D" id="2.120.10.30">
    <property type="entry name" value="TolB, C-terminal domain"/>
    <property type="match status" value="1"/>
</dbReference>
<name>A0A918E667_9ACTN</name>
<dbReference type="PRINTS" id="PR00730">
    <property type="entry name" value="THERMOLYSIN"/>
</dbReference>
<dbReference type="GO" id="GO:0046872">
    <property type="term" value="F:metal ion binding"/>
    <property type="evidence" value="ECO:0007669"/>
    <property type="project" value="UniProtKB-KW"/>
</dbReference>
<feature type="domain" description="FTP" evidence="13">
    <location>
        <begin position="75"/>
        <end position="115"/>
    </location>
</feature>
<feature type="active site" evidence="8">
    <location>
        <position position="378"/>
    </location>
</feature>
<keyword evidence="2" id="KW-0645">Protease</keyword>
<evidence type="ECO:0000259" key="13">
    <source>
        <dbReference type="Pfam" id="PF07504"/>
    </source>
</evidence>